<dbReference type="RefSeq" id="XP_024692947.1">
    <property type="nucleotide sequence ID" value="XM_024832833.1"/>
</dbReference>
<organism evidence="2 3">
    <name type="scientific">Aspergillus campestris (strain IBT 28561)</name>
    <dbReference type="NCBI Taxonomy" id="1392248"/>
    <lineage>
        <taxon>Eukaryota</taxon>
        <taxon>Fungi</taxon>
        <taxon>Dikarya</taxon>
        <taxon>Ascomycota</taxon>
        <taxon>Pezizomycotina</taxon>
        <taxon>Eurotiomycetes</taxon>
        <taxon>Eurotiomycetidae</taxon>
        <taxon>Eurotiales</taxon>
        <taxon>Aspergillaceae</taxon>
        <taxon>Aspergillus</taxon>
        <taxon>Aspergillus subgen. Circumdati</taxon>
    </lineage>
</organism>
<keyword evidence="1" id="KW-0732">Signal</keyword>
<reference evidence="2" key="1">
    <citation type="submission" date="2016-12" db="EMBL/GenBank/DDBJ databases">
        <title>The genomes of Aspergillus section Nigri reveals drivers in fungal speciation.</title>
        <authorList>
            <consortium name="DOE Joint Genome Institute"/>
            <person name="Vesth T.C."/>
            <person name="Nybo J."/>
            <person name="Theobald S."/>
            <person name="Brandl J."/>
            <person name="Frisvad J.C."/>
            <person name="Nielsen K.F."/>
            <person name="Lyhne E.K."/>
            <person name="Kogle M.E."/>
            <person name="Kuo A."/>
            <person name="Riley R."/>
            <person name="Clum A."/>
            <person name="Nolan M."/>
            <person name="Lipzen A."/>
            <person name="Salamov A."/>
            <person name="Henrissat B."/>
            <person name="Wiebenga A."/>
            <person name="De vries R.P."/>
            <person name="Grigoriev I.V."/>
            <person name="Mortensen U.H."/>
            <person name="Andersen M.R."/>
            <person name="Baker S.E."/>
        </authorList>
    </citation>
    <scope>NUCLEOTIDE SEQUENCE</scope>
    <source>
        <strain evidence="2">IBT 28561</strain>
    </source>
</reference>
<dbReference type="EMBL" id="MSFM01000006">
    <property type="protein sequence ID" value="PKY04353.1"/>
    <property type="molecule type" value="Genomic_DNA"/>
</dbReference>
<dbReference type="PANTHER" id="PTHR38123:SF1">
    <property type="entry name" value="HYDROPHOBIC SURFACE BINDING PROTEIN"/>
    <property type="match status" value="1"/>
</dbReference>
<gene>
    <name evidence="2" type="ORF">P168DRAFT_156993</name>
</gene>
<evidence type="ECO:0000313" key="3">
    <source>
        <dbReference type="Proteomes" id="UP000234254"/>
    </source>
</evidence>
<dbReference type="GeneID" id="36540356"/>
<dbReference type="GO" id="GO:0005576">
    <property type="term" value="C:extracellular region"/>
    <property type="evidence" value="ECO:0007669"/>
    <property type="project" value="TreeGrafter"/>
</dbReference>
<protein>
    <recommendedName>
        <fullName evidence="4">Hydrophobic surface binding protein A</fullName>
    </recommendedName>
</protein>
<dbReference type="VEuPathDB" id="FungiDB:P168DRAFT_156993"/>
<evidence type="ECO:0000313" key="2">
    <source>
        <dbReference type="EMBL" id="PKY04353.1"/>
    </source>
</evidence>
<dbReference type="Pfam" id="PF12296">
    <property type="entry name" value="HsbA"/>
    <property type="match status" value="1"/>
</dbReference>
<dbReference type="InterPro" id="IPR021054">
    <property type="entry name" value="Cell_wall_mannoprotein_1"/>
</dbReference>
<dbReference type="OrthoDB" id="4457379at2759"/>
<accession>A0A2I1D3A5</accession>
<proteinExistence type="predicted"/>
<sequence length="179" mass="19617">MSLKSIFIILLTALIGLANADAPAVLNGLRTVEGDLSSLEQAIEATDDRLRTLLAVIHYEGVLETDIQVTTFHVRDSPLFNDLDSKAVTETAMKMKPAIEGYLKTAVAKKPVFEHLSYHEIIVASIRFFQANTNRLGKALQDKVDVANAKAIQECSDKLNESFVQAIAALDPVEWIAHA</sequence>
<feature type="chain" id="PRO_5014150153" description="Hydrophobic surface binding protein A" evidence="1">
    <location>
        <begin position="21"/>
        <end position="179"/>
    </location>
</feature>
<comment type="caution">
    <text evidence="2">The sequence shown here is derived from an EMBL/GenBank/DDBJ whole genome shotgun (WGS) entry which is preliminary data.</text>
</comment>
<dbReference type="PANTHER" id="PTHR38123">
    <property type="entry name" value="CELL WALL SERINE-THREONINE-RICH GALACTOMANNOPROTEIN MP1 (AFU_ORTHOLOGUE AFUA_4G03240)"/>
    <property type="match status" value="1"/>
</dbReference>
<name>A0A2I1D3A5_ASPC2</name>
<dbReference type="Proteomes" id="UP000234254">
    <property type="component" value="Unassembled WGS sequence"/>
</dbReference>
<evidence type="ECO:0000256" key="1">
    <source>
        <dbReference type="SAM" id="SignalP"/>
    </source>
</evidence>
<evidence type="ECO:0008006" key="4">
    <source>
        <dbReference type="Google" id="ProtNLM"/>
    </source>
</evidence>
<dbReference type="AlphaFoldDB" id="A0A2I1D3A5"/>
<feature type="signal peptide" evidence="1">
    <location>
        <begin position="1"/>
        <end position="20"/>
    </location>
</feature>
<dbReference type="Gene3D" id="1.20.1280.140">
    <property type="match status" value="1"/>
</dbReference>
<keyword evidence="3" id="KW-1185">Reference proteome</keyword>